<comment type="caution">
    <text evidence="23">The sequence shown here is derived from an EMBL/GenBank/DDBJ whole genome shotgun (WGS) entry which is preliminary data.</text>
</comment>
<keyword evidence="6" id="KW-0732">Signal</keyword>
<dbReference type="SUPFAM" id="SSF56487">
    <property type="entry name" value="SRCR-like"/>
    <property type="match status" value="5"/>
</dbReference>
<feature type="domain" description="SRCR" evidence="22">
    <location>
        <begin position="879"/>
        <end position="978"/>
    </location>
</feature>
<dbReference type="SMART" id="SM00181">
    <property type="entry name" value="EGF"/>
    <property type="match status" value="2"/>
</dbReference>
<keyword evidence="9 18" id="KW-0720">Serine protease</keyword>
<dbReference type="SUPFAM" id="SSF50494">
    <property type="entry name" value="Trypsin-like serine proteases"/>
    <property type="match status" value="1"/>
</dbReference>
<evidence type="ECO:0000256" key="4">
    <source>
        <dbReference type="ARBA" id="ARBA00022670"/>
    </source>
</evidence>
<dbReference type="GO" id="GO:0031638">
    <property type="term" value="P:zymogen activation"/>
    <property type="evidence" value="ECO:0007669"/>
    <property type="project" value="TreeGrafter"/>
</dbReference>
<feature type="transmembrane region" description="Helical" evidence="19">
    <location>
        <begin position="12"/>
        <end position="33"/>
    </location>
</feature>
<evidence type="ECO:0000256" key="11">
    <source>
        <dbReference type="ARBA" id="ARBA00023136"/>
    </source>
</evidence>
<dbReference type="InterPro" id="IPR018114">
    <property type="entry name" value="TRYPSIN_HIS"/>
</dbReference>
<accession>A0A9D4FJZ3</accession>
<feature type="disulfide bond" evidence="17">
    <location>
        <begin position="461"/>
        <end position="471"/>
    </location>
</feature>
<evidence type="ECO:0000259" key="21">
    <source>
        <dbReference type="PROSITE" id="PS50240"/>
    </source>
</evidence>
<dbReference type="InterPro" id="IPR001254">
    <property type="entry name" value="Trypsin_dom"/>
</dbReference>
<keyword evidence="3" id="KW-0964">Secreted</keyword>
<dbReference type="PANTHER" id="PTHR48071">
    <property type="entry name" value="SRCR DOMAIN-CONTAINING PROTEIN"/>
    <property type="match status" value="1"/>
</dbReference>
<dbReference type="FunFam" id="3.10.250.10:FF:000007">
    <property type="entry name" value="Soluble scavenger receptor cysteine-rich domain-containing protein SSC5D"/>
    <property type="match status" value="1"/>
</dbReference>
<dbReference type="PRINTS" id="PR00258">
    <property type="entry name" value="SPERACTRCPTR"/>
</dbReference>
<feature type="domain" description="EGF-like" evidence="20">
    <location>
        <begin position="316"/>
        <end position="348"/>
    </location>
</feature>
<evidence type="ECO:0000256" key="10">
    <source>
        <dbReference type="ARBA" id="ARBA00022989"/>
    </source>
</evidence>
<dbReference type="Gene3D" id="3.10.250.10">
    <property type="entry name" value="SRCR-like domain"/>
    <property type="match status" value="5"/>
</dbReference>
<protein>
    <recommendedName>
        <fullName evidence="25">Neurotrypsin</fullName>
    </recommendedName>
</protein>
<dbReference type="AlphaFoldDB" id="A0A9D4FJZ3"/>
<feature type="disulfide bond" evidence="17">
    <location>
        <begin position="947"/>
        <end position="957"/>
    </location>
</feature>
<keyword evidence="11 19" id="KW-0472">Membrane</keyword>
<evidence type="ECO:0000256" key="16">
    <source>
        <dbReference type="PROSITE-ProRule" id="PRU00124"/>
    </source>
</evidence>
<feature type="disulfide bond" evidence="17">
    <location>
        <begin position="792"/>
        <end position="856"/>
    </location>
</feature>
<evidence type="ECO:0000256" key="13">
    <source>
        <dbReference type="ARBA" id="ARBA00023170"/>
    </source>
</evidence>
<dbReference type="GO" id="GO:0005886">
    <property type="term" value="C:plasma membrane"/>
    <property type="evidence" value="ECO:0007669"/>
    <property type="project" value="TreeGrafter"/>
</dbReference>
<dbReference type="PROSITE" id="PS50287">
    <property type="entry name" value="SRCR_2"/>
    <property type="match status" value="5"/>
</dbReference>
<evidence type="ECO:0000259" key="22">
    <source>
        <dbReference type="PROSITE" id="PS50287"/>
    </source>
</evidence>
<dbReference type="PROSITE" id="PS00134">
    <property type="entry name" value="TRYPSIN_HIS"/>
    <property type="match status" value="1"/>
</dbReference>
<feature type="domain" description="SRCR" evidence="22">
    <location>
        <begin position="505"/>
        <end position="604"/>
    </location>
</feature>
<evidence type="ECO:0000256" key="17">
    <source>
        <dbReference type="PROSITE-ProRule" id="PRU00196"/>
    </source>
</evidence>
<keyword evidence="8 18" id="KW-0378">Hydrolase</keyword>
<dbReference type="SMART" id="SM00020">
    <property type="entry name" value="Tryp_SPc"/>
    <property type="match status" value="1"/>
</dbReference>
<dbReference type="Pfam" id="PF00530">
    <property type="entry name" value="SRCR"/>
    <property type="match status" value="5"/>
</dbReference>
<dbReference type="Gene3D" id="2.10.25.10">
    <property type="entry name" value="Laminin"/>
    <property type="match status" value="1"/>
</dbReference>
<feature type="disulfide bond" evidence="17">
    <location>
        <begin position="836"/>
        <end position="846"/>
    </location>
</feature>
<dbReference type="InterPro" id="IPR009003">
    <property type="entry name" value="Peptidase_S1_PA"/>
</dbReference>
<dbReference type="InterPro" id="IPR000742">
    <property type="entry name" value="EGF"/>
</dbReference>
<dbReference type="InterPro" id="IPR036772">
    <property type="entry name" value="SRCR-like_dom_sf"/>
</dbReference>
<dbReference type="Gene3D" id="2.40.10.10">
    <property type="entry name" value="Trypsin-like serine proteases"/>
    <property type="match status" value="1"/>
</dbReference>
<evidence type="ECO:0000256" key="12">
    <source>
        <dbReference type="ARBA" id="ARBA00023157"/>
    </source>
</evidence>
<dbReference type="SMART" id="SM00202">
    <property type="entry name" value="SR"/>
    <property type="match status" value="5"/>
</dbReference>
<dbReference type="GO" id="GO:0005576">
    <property type="term" value="C:extracellular region"/>
    <property type="evidence" value="ECO:0007669"/>
    <property type="project" value="UniProtKB-SubCell"/>
</dbReference>
<evidence type="ECO:0000256" key="3">
    <source>
        <dbReference type="ARBA" id="ARBA00022525"/>
    </source>
</evidence>
<dbReference type="InterPro" id="IPR033116">
    <property type="entry name" value="TRYPSIN_SER"/>
</dbReference>
<feature type="disulfide bond" evidence="17">
    <location>
        <begin position="573"/>
        <end position="583"/>
    </location>
</feature>
<keyword evidence="4 18" id="KW-0645">Protease</keyword>
<evidence type="ECO:0000256" key="14">
    <source>
        <dbReference type="ARBA" id="ARBA00023180"/>
    </source>
</evidence>
<dbReference type="Pfam" id="PF00089">
    <property type="entry name" value="Trypsin"/>
    <property type="match status" value="1"/>
</dbReference>
<feature type="disulfide bond" evidence="15">
    <location>
        <begin position="338"/>
        <end position="347"/>
    </location>
</feature>
<dbReference type="FunFam" id="3.10.250.10:FF:000011">
    <property type="entry name" value="Scavenger receptor class A member 5"/>
    <property type="match status" value="2"/>
</dbReference>
<dbReference type="InterPro" id="IPR001314">
    <property type="entry name" value="Peptidase_S1A"/>
</dbReference>
<evidence type="ECO:0000256" key="15">
    <source>
        <dbReference type="PROSITE-ProRule" id="PRU00076"/>
    </source>
</evidence>
<keyword evidence="14" id="KW-0325">Glycoprotein</keyword>
<reference evidence="23" key="1">
    <citation type="journal article" date="2019" name="bioRxiv">
        <title>The Genome of the Zebra Mussel, Dreissena polymorpha: A Resource for Invasive Species Research.</title>
        <authorList>
            <person name="McCartney M.A."/>
            <person name="Auch B."/>
            <person name="Kono T."/>
            <person name="Mallez S."/>
            <person name="Zhang Y."/>
            <person name="Obille A."/>
            <person name="Becker A."/>
            <person name="Abrahante J.E."/>
            <person name="Garbe J."/>
            <person name="Badalamenti J.P."/>
            <person name="Herman A."/>
            <person name="Mangelson H."/>
            <person name="Liachko I."/>
            <person name="Sullivan S."/>
            <person name="Sone E.D."/>
            <person name="Koren S."/>
            <person name="Silverstein K.A.T."/>
            <person name="Beckman K.B."/>
            <person name="Gohl D.M."/>
        </authorList>
    </citation>
    <scope>NUCLEOTIDE SEQUENCE</scope>
    <source>
        <strain evidence="23">Duluth1</strain>
        <tissue evidence="23">Whole animal</tissue>
    </source>
</reference>
<feature type="disulfide bond" evidence="16">
    <location>
        <begin position="356"/>
        <end position="374"/>
    </location>
</feature>
<evidence type="ECO:0000256" key="19">
    <source>
        <dbReference type="SAM" id="Phobius"/>
    </source>
</evidence>
<comment type="caution">
    <text evidence="17">Lacks conserved residue(s) required for the propagation of feature annotation.</text>
</comment>
<dbReference type="InterPro" id="IPR002172">
    <property type="entry name" value="LDrepeatLR_classA_rpt"/>
</dbReference>
<dbReference type="GO" id="GO:0004252">
    <property type="term" value="F:serine-type endopeptidase activity"/>
    <property type="evidence" value="ECO:0007669"/>
    <property type="project" value="InterPro"/>
</dbReference>
<dbReference type="PROSITE" id="PS50240">
    <property type="entry name" value="TRYPSIN_DOM"/>
    <property type="match status" value="1"/>
</dbReference>
<dbReference type="PANTHER" id="PTHR48071:SF18">
    <property type="entry name" value="DELETED IN MALIGNANT BRAIN TUMORS 1 PROTEIN-RELATED"/>
    <property type="match status" value="1"/>
</dbReference>
<dbReference type="PRINTS" id="PR00722">
    <property type="entry name" value="CHYMOTRYPSIN"/>
</dbReference>
<evidence type="ECO:0000256" key="8">
    <source>
        <dbReference type="ARBA" id="ARBA00022801"/>
    </source>
</evidence>
<dbReference type="InterPro" id="IPR001190">
    <property type="entry name" value="SRCR"/>
</dbReference>
<evidence type="ECO:0000256" key="2">
    <source>
        <dbReference type="ARBA" id="ARBA00004613"/>
    </source>
</evidence>
<evidence type="ECO:0000313" key="23">
    <source>
        <dbReference type="EMBL" id="KAH3800170.1"/>
    </source>
</evidence>
<dbReference type="FunFam" id="3.10.250.10:FF:000006">
    <property type="entry name" value="neurotrypsin isoform X2"/>
    <property type="match status" value="1"/>
</dbReference>
<name>A0A9D4FJZ3_DREPO</name>
<dbReference type="PROSITE" id="PS00135">
    <property type="entry name" value="TRYPSIN_SER"/>
    <property type="match status" value="1"/>
</dbReference>
<feature type="disulfide bond" evidence="15">
    <location>
        <begin position="320"/>
        <end position="330"/>
    </location>
</feature>
<dbReference type="FunFam" id="2.40.10.10:FF:000003">
    <property type="entry name" value="Transmembrane serine protease 3"/>
    <property type="match status" value="1"/>
</dbReference>
<dbReference type="CDD" id="cd00190">
    <property type="entry name" value="Tryp_SPc"/>
    <property type="match status" value="1"/>
</dbReference>
<feature type="disulfide bond" evidence="16">
    <location>
        <begin position="349"/>
        <end position="361"/>
    </location>
</feature>
<feature type="domain" description="Peptidase S1" evidence="21">
    <location>
        <begin position="1002"/>
        <end position="1239"/>
    </location>
</feature>
<evidence type="ECO:0000259" key="20">
    <source>
        <dbReference type="PROSITE" id="PS50026"/>
    </source>
</evidence>
<sequence>MTDFFYINVIHLYECFFIKMGILIRICVILIVFEKFTESKFKRYLDEETGSCTLEAGQNVDYWHMSNKLSEGETVAHGTKIHVTCSNTDFDYSVYYYNGVSPANIECVNGVFTDHGLNCELDQLTRPESAPSPSKCTSIANGTITDRGKSLKCNPDYKHVFKNGMDSSLYNRYSCKCNQTSGKLQCLGIEVECKPIGCKIPANVQQGMTLFDPLDEQQKISAANRYEIQHGQSLTFICEPSAMFYFEPNRRMFECDKGSWVAKQRPDEGMWDFGNEGLFPECRKVICEEHYCKFGGHCIRDHECICPEQTRGEQCQIPLCSPECQNGGTCVSPDRCQCTEGFGGARCACRLEEFLCEDGQCVDSSSVCDGTCHCTAGCADERLDGENNCTSWRIRLVNGSHYFGRVEITINGLTGSVCDHYFDNNDATVVCQEVGYRYGHAVLRGKYGYGSGPIWLDDVNCNGDENLLSSCRHGGLGKSNCDHTNDAGVICMNNIPTVTGPSVSAELLDGPNKHSGRVELIIGNRRGSVCDDSWDDKDASVICRMLGYGEGKVLSKASFGQGNSSILLDDVECDGNETSVMSCRHSGVGIHNCNHTKDAGVICSPKNTFSLEELTCRERQCLPYTSYVCGGFRCNCTGCERAGLLEDIGTSGSIRLVNGSHFFGRVEITINGLTGSVCDHSIDNNRATVVCRALGFRFGHAIQRSHYGYGGGPIWFATACTGDEFLLSRCRVPLKSDCDHNNVAGVICMNTLPKVPNIVAEGRTAIVELVDGPNKHSGRVEIFVGNRRGTVCDDSWDDTDASVICRMLGYYGGGHAQIKAHFGQGSSDILLDDVQCDGSETSVMSCRHSGVGIHNCDHTEDAGVICSPKNINEFTELRVELVNGPDNRSGRVEIVIGINRGTVCDDEWDDNDAKVICKMLGYDGGKALGEAHFGQGSSSIFLDDVLCDGTESSITACRHSGLGIHDCKHDEDASVRCSPKIECGRRPLKHYSRKRRNSYERIVGLPERLEATRGFYPWQVGVRIETSNICGGTILNDRWILSAAHCFHNKTTSTIRVYTGDHDLMKSDPFEQQFELEQLIEHPNFASVRNGYDIALMKVKLKKGSGIKFNEEVQPACLPDAGMHYETGKMCHISGWGKTSLNATGYPTVLRAAEVPLVDDVDCKRQYTTFTQNMVCAGYMDGGIDTCYGDSGGPLVCSVDGLYYVMGVTSFGRKCGLKDYPGVYAKVAPFQSWIETTIASYP</sequence>
<evidence type="ECO:0000256" key="7">
    <source>
        <dbReference type="ARBA" id="ARBA00022737"/>
    </source>
</evidence>
<dbReference type="CDD" id="cd00112">
    <property type="entry name" value="LDLa"/>
    <property type="match status" value="1"/>
</dbReference>
<evidence type="ECO:0000256" key="5">
    <source>
        <dbReference type="ARBA" id="ARBA00022692"/>
    </source>
</evidence>
<organism evidence="23 24">
    <name type="scientific">Dreissena polymorpha</name>
    <name type="common">Zebra mussel</name>
    <name type="synonym">Mytilus polymorpha</name>
    <dbReference type="NCBI Taxonomy" id="45954"/>
    <lineage>
        <taxon>Eukaryota</taxon>
        <taxon>Metazoa</taxon>
        <taxon>Spiralia</taxon>
        <taxon>Lophotrochozoa</taxon>
        <taxon>Mollusca</taxon>
        <taxon>Bivalvia</taxon>
        <taxon>Autobranchia</taxon>
        <taxon>Heteroconchia</taxon>
        <taxon>Euheterodonta</taxon>
        <taxon>Imparidentia</taxon>
        <taxon>Neoheterodontei</taxon>
        <taxon>Myida</taxon>
        <taxon>Dreissenoidea</taxon>
        <taxon>Dreissenidae</taxon>
        <taxon>Dreissena</taxon>
    </lineage>
</organism>
<gene>
    <name evidence="23" type="ORF">DPMN_153799</name>
</gene>
<dbReference type="PROSITE" id="PS50068">
    <property type="entry name" value="LDLRA_2"/>
    <property type="match status" value="1"/>
</dbReference>
<keyword evidence="5 19" id="KW-0812">Transmembrane</keyword>
<keyword evidence="7" id="KW-0677">Repeat</keyword>
<evidence type="ECO:0008006" key="25">
    <source>
        <dbReference type="Google" id="ProtNLM"/>
    </source>
</evidence>
<feature type="domain" description="SRCR" evidence="22">
    <location>
        <begin position="767"/>
        <end position="867"/>
    </location>
</feature>
<evidence type="ECO:0000256" key="6">
    <source>
        <dbReference type="ARBA" id="ARBA00022729"/>
    </source>
</evidence>
<dbReference type="EMBL" id="JAIWYP010000007">
    <property type="protein sequence ID" value="KAH3800170.1"/>
    <property type="molecule type" value="Genomic_DNA"/>
</dbReference>
<reference evidence="23" key="2">
    <citation type="submission" date="2020-11" db="EMBL/GenBank/DDBJ databases">
        <authorList>
            <person name="McCartney M.A."/>
            <person name="Auch B."/>
            <person name="Kono T."/>
            <person name="Mallez S."/>
            <person name="Becker A."/>
            <person name="Gohl D.M."/>
            <person name="Silverstein K.A.T."/>
            <person name="Koren S."/>
            <person name="Bechman K.B."/>
            <person name="Herman A."/>
            <person name="Abrahante J.E."/>
            <person name="Garbe J."/>
        </authorList>
    </citation>
    <scope>NUCLEOTIDE SEQUENCE</scope>
    <source>
        <strain evidence="23">Duluth1</strain>
        <tissue evidence="23">Whole animal</tissue>
    </source>
</reference>
<keyword evidence="15" id="KW-0245">EGF-like domain</keyword>
<feature type="disulfide bond" evidence="17">
    <location>
        <begin position="805"/>
        <end position="866"/>
    </location>
</feature>
<feature type="domain" description="SRCR" evidence="22">
    <location>
        <begin position="654"/>
        <end position="749"/>
    </location>
</feature>
<comment type="subcellular location">
    <subcellularLocation>
        <location evidence="1">Membrane</location>
        <topology evidence="1">Single-pass membrane protein</topology>
    </subcellularLocation>
    <subcellularLocation>
        <location evidence="2">Secreted</location>
    </subcellularLocation>
</comment>
<dbReference type="FunFam" id="3.10.250.10:FF:000016">
    <property type="entry name" value="Scavenger receptor cysteine-rich protein type 12"/>
    <property type="match status" value="1"/>
</dbReference>
<proteinExistence type="predicted"/>
<feature type="disulfide bond" evidence="17">
    <location>
        <begin position="720"/>
        <end position="730"/>
    </location>
</feature>
<dbReference type="InterPro" id="IPR043504">
    <property type="entry name" value="Peptidase_S1_PA_chymotrypsin"/>
</dbReference>
<keyword evidence="12 17" id="KW-1015">Disulfide bond</keyword>
<dbReference type="PROSITE" id="PS00022">
    <property type="entry name" value="EGF_1"/>
    <property type="match status" value="1"/>
</dbReference>
<keyword evidence="10 19" id="KW-1133">Transmembrane helix</keyword>
<feature type="domain" description="SRCR" evidence="22">
    <location>
        <begin position="394"/>
        <end position="492"/>
    </location>
</feature>
<dbReference type="PROSITE" id="PS50026">
    <property type="entry name" value="EGF_3"/>
    <property type="match status" value="1"/>
</dbReference>
<keyword evidence="13" id="KW-0675">Receptor</keyword>
<keyword evidence="24" id="KW-1185">Reference proteome</keyword>
<dbReference type="Proteomes" id="UP000828390">
    <property type="component" value="Unassembled WGS sequence"/>
</dbReference>
<evidence type="ECO:0000256" key="9">
    <source>
        <dbReference type="ARBA" id="ARBA00022825"/>
    </source>
</evidence>
<evidence type="ECO:0000256" key="1">
    <source>
        <dbReference type="ARBA" id="ARBA00004167"/>
    </source>
</evidence>
<evidence type="ECO:0000313" key="24">
    <source>
        <dbReference type="Proteomes" id="UP000828390"/>
    </source>
</evidence>
<evidence type="ECO:0000256" key="18">
    <source>
        <dbReference type="RuleBase" id="RU363034"/>
    </source>
</evidence>